<feature type="domain" description="GH10" evidence="11">
    <location>
        <begin position="37"/>
        <end position="370"/>
    </location>
</feature>
<dbReference type="PANTHER" id="PTHR31490:SF88">
    <property type="entry name" value="BETA-XYLANASE"/>
    <property type="match status" value="1"/>
</dbReference>
<dbReference type="AlphaFoldDB" id="A0A2S7KBG0"/>
<dbReference type="PRINTS" id="PR00134">
    <property type="entry name" value="GLHYDRLASE10"/>
</dbReference>
<dbReference type="InterPro" id="IPR044846">
    <property type="entry name" value="GH10"/>
</dbReference>
<comment type="similarity">
    <text evidence="2 9">Belongs to the glycosyl hydrolase 10 (cellulase F) family.</text>
</comment>
<dbReference type="EMBL" id="PJCH01000001">
    <property type="protein sequence ID" value="PQA89769.1"/>
    <property type="molecule type" value="Genomic_DNA"/>
</dbReference>
<evidence type="ECO:0000256" key="7">
    <source>
        <dbReference type="ARBA" id="ARBA00023295"/>
    </source>
</evidence>
<keyword evidence="6 9" id="KW-0119">Carbohydrate metabolism</keyword>
<keyword evidence="4 10" id="KW-0732">Signal</keyword>
<dbReference type="GO" id="GO:0031176">
    <property type="term" value="F:endo-1,4-beta-xylanase activity"/>
    <property type="evidence" value="ECO:0007669"/>
    <property type="project" value="UniProtKB-EC"/>
</dbReference>
<dbReference type="InterPro" id="IPR017853">
    <property type="entry name" value="GH"/>
</dbReference>
<evidence type="ECO:0000313" key="13">
    <source>
        <dbReference type="Proteomes" id="UP000239504"/>
    </source>
</evidence>
<dbReference type="PROSITE" id="PS51318">
    <property type="entry name" value="TAT"/>
    <property type="match status" value="1"/>
</dbReference>
<feature type="signal peptide" evidence="10">
    <location>
        <begin position="1"/>
        <end position="27"/>
    </location>
</feature>
<dbReference type="RefSeq" id="WP_104828472.1">
    <property type="nucleotide sequence ID" value="NZ_PJCH01000001.1"/>
</dbReference>
<evidence type="ECO:0000256" key="5">
    <source>
        <dbReference type="ARBA" id="ARBA00022801"/>
    </source>
</evidence>
<dbReference type="SUPFAM" id="SSF51445">
    <property type="entry name" value="(Trans)glycosidases"/>
    <property type="match status" value="1"/>
</dbReference>
<evidence type="ECO:0000256" key="4">
    <source>
        <dbReference type="ARBA" id="ARBA00022729"/>
    </source>
</evidence>
<dbReference type="EC" id="3.2.1.8" evidence="9"/>
<evidence type="ECO:0000259" key="11">
    <source>
        <dbReference type="PROSITE" id="PS51760"/>
    </source>
</evidence>
<dbReference type="GO" id="GO:0045493">
    <property type="term" value="P:xylan catabolic process"/>
    <property type="evidence" value="ECO:0007669"/>
    <property type="project" value="UniProtKB-KW"/>
</dbReference>
<name>A0A2S7KBG0_9PROT</name>
<dbReference type="InterPro" id="IPR006311">
    <property type="entry name" value="TAT_signal"/>
</dbReference>
<organism evidence="12 13">
    <name type="scientific">Hyphococcus luteus</name>
    <dbReference type="NCBI Taxonomy" id="2058213"/>
    <lineage>
        <taxon>Bacteria</taxon>
        <taxon>Pseudomonadati</taxon>
        <taxon>Pseudomonadota</taxon>
        <taxon>Alphaproteobacteria</taxon>
        <taxon>Parvularculales</taxon>
        <taxon>Parvularculaceae</taxon>
        <taxon>Hyphococcus</taxon>
    </lineage>
</organism>
<dbReference type="InterPro" id="IPR001000">
    <property type="entry name" value="GH10_dom"/>
</dbReference>
<keyword evidence="3 12" id="KW-0858">Xylan degradation</keyword>
<dbReference type="SMART" id="SM00633">
    <property type="entry name" value="Glyco_10"/>
    <property type="match status" value="1"/>
</dbReference>
<keyword evidence="8 9" id="KW-0624">Polysaccharide degradation</keyword>
<evidence type="ECO:0000256" key="10">
    <source>
        <dbReference type="SAM" id="SignalP"/>
    </source>
</evidence>
<keyword evidence="5 9" id="KW-0378">Hydrolase</keyword>
<accession>A0A2S7KBG0</accession>
<protein>
    <recommendedName>
        <fullName evidence="9">Beta-xylanase</fullName>
        <ecNumber evidence="9">3.2.1.8</ecNumber>
    </recommendedName>
</protein>
<gene>
    <name evidence="12" type="ORF">CW354_01165</name>
</gene>
<evidence type="ECO:0000256" key="9">
    <source>
        <dbReference type="RuleBase" id="RU361174"/>
    </source>
</evidence>
<reference evidence="12 13" key="1">
    <citation type="submission" date="2017-12" db="EMBL/GenBank/DDBJ databases">
        <authorList>
            <person name="Hurst M.R.H."/>
        </authorList>
    </citation>
    <scope>NUCLEOTIDE SEQUENCE [LARGE SCALE GENOMIC DNA]</scope>
    <source>
        <strain evidence="12 13">SY-3-19</strain>
    </source>
</reference>
<sequence>MSAITRRQTLKAAAGTAALPFFAGACASNTGHPGAASAGATPLKNLAAAKGLRFGSAMAAHQLADPKYVELVLRECGVIVAENEHKQYTILAQPDDWNFAPGDALVEFAQTNGLGMRGHTLLWNRRQWTSDWLNAVEFASAKEAESWLDAYIARVAGRYDPFIYSWDVVNETVDPETGALRETVFSKAMGPELIDFCFHKARQAAPDATLAYNDYMSWESGNEKHRAGVLRLLERLLKNGAPIDALGIQSHSNYDMPNEFTPDKQRAWRGFVEEAIGMGLEIYLTEFDVNDTELGPDAAMRDALIAGYTKDYLDMMLSYEATKDLLVWGLVDSYSWLQGFLPREDDVEKRPTPFDSHYRPKPMRTAIAGALKAAPAR</sequence>
<evidence type="ECO:0000256" key="1">
    <source>
        <dbReference type="ARBA" id="ARBA00000681"/>
    </source>
</evidence>
<comment type="caution">
    <text evidence="12">The sequence shown here is derived from an EMBL/GenBank/DDBJ whole genome shotgun (WGS) entry which is preliminary data.</text>
</comment>
<dbReference type="PROSITE" id="PS51760">
    <property type="entry name" value="GH10_2"/>
    <property type="match status" value="1"/>
</dbReference>
<evidence type="ECO:0000256" key="6">
    <source>
        <dbReference type="ARBA" id="ARBA00023277"/>
    </source>
</evidence>
<dbReference type="PANTHER" id="PTHR31490">
    <property type="entry name" value="GLYCOSYL HYDROLASE"/>
    <property type="match status" value="1"/>
</dbReference>
<keyword evidence="13" id="KW-1185">Reference proteome</keyword>
<evidence type="ECO:0000313" key="12">
    <source>
        <dbReference type="EMBL" id="PQA89769.1"/>
    </source>
</evidence>
<dbReference type="Proteomes" id="UP000239504">
    <property type="component" value="Unassembled WGS sequence"/>
</dbReference>
<proteinExistence type="inferred from homology"/>
<keyword evidence="7 9" id="KW-0326">Glycosidase</keyword>
<comment type="catalytic activity">
    <reaction evidence="1 9">
        <text>Endohydrolysis of (1-&gt;4)-beta-D-xylosidic linkages in xylans.</text>
        <dbReference type="EC" id="3.2.1.8"/>
    </reaction>
</comment>
<evidence type="ECO:0000256" key="8">
    <source>
        <dbReference type="ARBA" id="ARBA00023326"/>
    </source>
</evidence>
<dbReference type="Gene3D" id="3.20.20.80">
    <property type="entry name" value="Glycosidases"/>
    <property type="match status" value="1"/>
</dbReference>
<feature type="chain" id="PRO_5015393140" description="Beta-xylanase" evidence="10">
    <location>
        <begin position="28"/>
        <end position="377"/>
    </location>
</feature>
<evidence type="ECO:0000256" key="3">
    <source>
        <dbReference type="ARBA" id="ARBA00022651"/>
    </source>
</evidence>
<dbReference type="PROSITE" id="PS51257">
    <property type="entry name" value="PROKAR_LIPOPROTEIN"/>
    <property type="match status" value="1"/>
</dbReference>
<dbReference type="OrthoDB" id="9815836at2"/>
<dbReference type="Pfam" id="PF00331">
    <property type="entry name" value="Glyco_hydro_10"/>
    <property type="match status" value="1"/>
</dbReference>
<evidence type="ECO:0000256" key="2">
    <source>
        <dbReference type="ARBA" id="ARBA00007495"/>
    </source>
</evidence>